<dbReference type="OrthoDB" id="1431247at2759"/>
<evidence type="ECO:0000313" key="7">
    <source>
        <dbReference type="Proteomes" id="UP000265703"/>
    </source>
</evidence>
<proteinExistence type="inferred from homology"/>
<feature type="region of interest" description="Disordered" evidence="4">
    <location>
        <begin position="94"/>
        <end position="113"/>
    </location>
</feature>
<dbReference type="PANTHER" id="PTHR11527">
    <property type="entry name" value="HEAT-SHOCK PROTEIN 20 FAMILY MEMBER"/>
    <property type="match status" value="1"/>
</dbReference>
<name>A0A397TII9_9GLOM</name>
<dbReference type="Pfam" id="PF00011">
    <property type="entry name" value="HSP20"/>
    <property type="match status" value="2"/>
</dbReference>
<protein>
    <recommendedName>
        <fullName evidence="5">SHSP domain-containing protein</fullName>
    </recommendedName>
</protein>
<reference evidence="6 7" key="1">
    <citation type="submission" date="2018-06" db="EMBL/GenBank/DDBJ databases">
        <title>Comparative genomics reveals the genomic features of Rhizophagus irregularis, R. cerebriforme, R. diaphanum and Gigaspora rosea, and their symbiotic lifestyle signature.</title>
        <authorList>
            <person name="Morin E."/>
            <person name="San Clemente H."/>
            <person name="Chen E.C.H."/>
            <person name="De La Providencia I."/>
            <person name="Hainaut M."/>
            <person name="Kuo A."/>
            <person name="Kohler A."/>
            <person name="Murat C."/>
            <person name="Tang N."/>
            <person name="Roy S."/>
            <person name="Loubradou J."/>
            <person name="Henrissat B."/>
            <person name="Grigoriev I.V."/>
            <person name="Corradi N."/>
            <person name="Roux C."/>
            <person name="Martin F.M."/>
        </authorList>
    </citation>
    <scope>NUCLEOTIDE SEQUENCE [LARGE SCALE GENOMIC DNA]</scope>
    <source>
        <strain evidence="6 7">DAOM 227022</strain>
    </source>
</reference>
<dbReference type="Proteomes" id="UP000265703">
    <property type="component" value="Unassembled WGS sequence"/>
</dbReference>
<keyword evidence="7" id="KW-1185">Reference proteome</keyword>
<gene>
    <name evidence="6" type="ORF">C1645_732161</name>
</gene>
<dbReference type="InterPro" id="IPR002068">
    <property type="entry name" value="A-crystallin/Hsp20_dom"/>
</dbReference>
<dbReference type="PROSITE" id="PS01031">
    <property type="entry name" value="SHSP"/>
    <property type="match status" value="1"/>
</dbReference>
<feature type="compositionally biased region" description="Low complexity" evidence="4">
    <location>
        <begin position="131"/>
        <end position="174"/>
    </location>
</feature>
<comment type="similarity">
    <text evidence="2 3">Belongs to the small heat shock protein (HSP20) family.</text>
</comment>
<accession>A0A397TII9</accession>
<dbReference type="STRING" id="658196.A0A397TII9"/>
<dbReference type="AlphaFoldDB" id="A0A397TII9"/>
<sequence>MTRNNDNNHYSKFENKITRIFDDFLNDVGFTRTHGNARFRGNGGPDGKPTWSPAIDIKENEREYLIIADVPGVRKEDLDVEFHDSVLVLSGYNTQDPSFNTGYNNTQDPSSLNAQEVNVGKDNQHQQSAEPQRYQQSSQPQQYQQQSSQPQQDQQSSQPQQYQQSPQQYQQQQPTEAQKFKQSVEPQHQDSQQNQQSQPQQYQQQPTGNQQPQYQQSEGQQNQQSSEPQQYQHVKHRQQRHQQGEKFHIQERPYGNFSRSIQLPNNINADDEFHASLDYGVLKIRIPKNNEKPRKKITIS</sequence>
<evidence type="ECO:0000256" key="1">
    <source>
        <dbReference type="ARBA" id="ARBA00023016"/>
    </source>
</evidence>
<dbReference type="SUPFAM" id="SSF49764">
    <property type="entry name" value="HSP20-like chaperones"/>
    <property type="match status" value="2"/>
</dbReference>
<dbReference type="CDD" id="cd06464">
    <property type="entry name" value="ACD_sHsps-like"/>
    <property type="match status" value="2"/>
</dbReference>
<comment type="caution">
    <text evidence="6">The sequence shown here is derived from an EMBL/GenBank/DDBJ whole genome shotgun (WGS) entry which is preliminary data.</text>
</comment>
<dbReference type="Gene3D" id="2.60.40.790">
    <property type="match status" value="2"/>
</dbReference>
<keyword evidence="1" id="KW-0346">Stress response</keyword>
<feature type="region of interest" description="Disordered" evidence="4">
    <location>
        <begin position="119"/>
        <end position="244"/>
    </location>
</feature>
<feature type="domain" description="SHSP" evidence="5">
    <location>
        <begin position="46"/>
        <end position="300"/>
    </location>
</feature>
<evidence type="ECO:0000259" key="5">
    <source>
        <dbReference type="PROSITE" id="PS01031"/>
    </source>
</evidence>
<feature type="compositionally biased region" description="Low complexity" evidence="4">
    <location>
        <begin position="189"/>
        <end position="232"/>
    </location>
</feature>
<evidence type="ECO:0000256" key="2">
    <source>
        <dbReference type="PROSITE-ProRule" id="PRU00285"/>
    </source>
</evidence>
<dbReference type="InterPro" id="IPR031107">
    <property type="entry name" value="Small_HSP"/>
</dbReference>
<evidence type="ECO:0000256" key="4">
    <source>
        <dbReference type="SAM" id="MobiDB-lite"/>
    </source>
</evidence>
<dbReference type="InterPro" id="IPR008978">
    <property type="entry name" value="HSP20-like_chaperone"/>
</dbReference>
<dbReference type="EMBL" id="QKYT01000025">
    <property type="protein sequence ID" value="RIA97762.1"/>
    <property type="molecule type" value="Genomic_DNA"/>
</dbReference>
<evidence type="ECO:0000256" key="3">
    <source>
        <dbReference type="RuleBase" id="RU003616"/>
    </source>
</evidence>
<evidence type="ECO:0000313" key="6">
    <source>
        <dbReference type="EMBL" id="RIA97762.1"/>
    </source>
</evidence>
<organism evidence="6 7">
    <name type="scientific">Glomus cerebriforme</name>
    <dbReference type="NCBI Taxonomy" id="658196"/>
    <lineage>
        <taxon>Eukaryota</taxon>
        <taxon>Fungi</taxon>
        <taxon>Fungi incertae sedis</taxon>
        <taxon>Mucoromycota</taxon>
        <taxon>Glomeromycotina</taxon>
        <taxon>Glomeromycetes</taxon>
        <taxon>Glomerales</taxon>
        <taxon>Glomeraceae</taxon>
        <taxon>Glomus</taxon>
    </lineage>
</organism>